<feature type="region of interest" description="Disordered" evidence="1">
    <location>
        <begin position="393"/>
        <end position="413"/>
    </location>
</feature>
<gene>
    <name evidence="4" type="ORF">DVA86_13510</name>
</gene>
<dbReference type="InterPro" id="IPR029052">
    <property type="entry name" value="Metallo-depent_PP-like"/>
</dbReference>
<dbReference type="InterPro" id="IPR004843">
    <property type="entry name" value="Calcineurin-like_PHP"/>
</dbReference>
<name>A0A345XPF0_9ACTN</name>
<keyword evidence="5" id="KW-1185">Reference proteome</keyword>
<dbReference type="AlphaFoldDB" id="A0A345XPF0"/>
<dbReference type="InterPro" id="IPR006311">
    <property type="entry name" value="TAT_signal"/>
</dbReference>
<proteinExistence type="predicted"/>
<dbReference type="GO" id="GO:0016787">
    <property type="term" value="F:hydrolase activity"/>
    <property type="evidence" value="ECO:0007669"/>
    <property type="project" value="InterPro"/>
</dbReference>
<dbReference type="EMBL" id="CP031320">
    <property type="protein sequence ID" value="AXK33516.1"/>
    <property type="molecule type" value="Genomic_DNA"/>
</dbReference>
<dbReference type="Gene3D" id="2.60.120.200">
    <property type="match status" value="1"/>
</dbReference>
<protein>
    <submittedName>
        <fullName evidence="4">Tat pathway signal sequence domain protein</fullName>
    </submittedName>
</protein>
<dbReference type="PANTHER" id="PTHR43143:SF5">
    <property type="entry name" value="SECRETED PROTEIN"/>
    <property type="match status" value="1"/>
</dbReference>
<dbReference type="PROSITE" id="PS51318">
    <property type="entry name" value="TAT"/>
    <property type="match status" value="1"/>
</dbReference>
<dbReference type="Gene3D" id="3.60.21.10">
    <property type="match status" value="1"/>
</dbReference>
<dbReference type="KEGG" id="sarm:DVA86_13510"/>
<feature type="signal peptide" evidence="2">
    <location>
        <begin position="1"/>
        <end position="36"/>
    </location>
</feature>
<evidence type="ECO:0000256" key="1">
    <source>
        <dbReference type="SAM" id="MobiDB-lite"/>
    </source>
</evidence>
<dbReference type="Proteomes" id="UP000254425">
    <property type="component" value="Chromosome"/>
</dbReference>
<dbReference type="PANTHER" id="PTHR43143">
    <property type="entry name" value="METALLOPHOSPHOESTERASE, CALCINEURIN SUPERFAMILY"/>
    <property type="match status" value="1"/>
</dbReference>
<keyword evidence="2" id="KW-0732">Signal</keyword>
<dbReference type="SUPFAM" id="SSF56300">
    <property type="entry name" value="Metallo-dependent phosphatases"/>
    <property type="match status" value="1"/>
</dbReference>
<dbReference type="InterPro" id="IPR051918">
    <property type="entry name" value="STPP_CPPED1"/>
</dbReference>
<sequence>MDRAGSPSRFGRRTLLQTAVAVPAAGAVTAVGTAQAAEAQAQTQAQAQAQAAGRGRGGDSESPRFVIAVLPDTQYLFDADSADPEPLRETFRYLVAERGEANIAFMTHLGDVTEHGTEDEITLAAATFRTIHGKVPYSVLAGNHDVTGADDQRGDSAYLDAFGPERYRSMPTFGGASDDGYNTYHVLRAGGREWLVLALDWRVSDKGLRWAQGVLDRHPELPAVLTTHDIAFPAGDGEARLSDHGRRLWDGLIRGNDQIFLALGGHYWPPGRTVLTNDAGNAVHVHITNYQDRYYGGGAMIRLYAFDLVRGAVDVETFSPWFLARDPRRRTPLAAETVELTGPDDRFSLAIDFAERFAGFAPVVPRRPRPPSAVLPRGTVAYWRFDSAGLDGGGRTGRPVADGSRARDLSGNGNHLTVRRLHDGPAELLTWSDGHHGDQPAHASLRFDGGKNPDRGAILTTAADAPLNSATFDSGYTIETFIRLPDPFEGDHAWMGILSWEGRNGDAGKTTGWSPDEPTCSLNLSPERFLQYVVYPHRQDADPTSWSHTLPAGRWTHIAVVNDGRRTVVYVDGSPIARNPAQPSTGIATLGKPFVIGATQFDERYEQGFYGWIGDTRIVSRALDPKHFLTHSP</sequence>
<dbReference type="RefSeq" id="WP_208878404.1">
    <property type="nucleotide sequence ID" value="NZ_CP031320.1"/>
</dbReference>
<dbReference type="Pfam" id="PF13385">
    <property type="entry name" value="Laminin_G_3"/>
    <property type="match status" value="1"/>
</dbReference>
<evidence type="ECO:0000313" key="5">
    <source>
        <dbReference type="Proteomes" id="UP000254425"/>
    </source>
</evidence>
<evidence type="ECO:0000313" key="4">
    <source>
        <dbReference type="EMBL" id="AXK33516.1"/>
    </source>
</evidence>
<evidence type="ECO:0000256" key="2">
    <source>
        <dbReference type="SAM" id="SignalP"/>
    </source>
</evidence>
<reference evidence="4 5" key="1">
    <citation type="submission" date="2018-07" db="EMBL/GenBank/DDBJ databases">
        <title>Draft genome of the type strain Streptomyces armeniacus ATCC 15676.</title>
        <authorList>
            <person name="Labana P."/>
            <person name="Gosse J.T."/>
            <person name="Boddy C.N."/>
        </authorList>
    </citation>
    <scope>NUCLEOTIDE SEQUENCE [LARGE SCALE GENOMIC DNA]</scope>
    <source>
        <strain evidence="4 5">ATCC 15676</strain>
    </source>
</reference>
<feature type="chain" id="PRO_5016905411" evidence="2">
    <location>
        <begin position="37"/>
        <end position="633"/>
    </location>
</feature>
<dbReference type="InterPro" id="IPR013320">
    <property type="entry name" value="ConA-like_dom_sf"/>
</dbReference>
<dbReference type="SUPFAM" id="SSF49899">
    <property type="entry name" value="Concanavalin A-like lectins/glucanases"/>
    <property type="match status" value="1"/>
</dbReference>
<feature type="domain" description="Calcineurin-like phosphoesterase" evidence="3">
    <location>
        <begin position="67"/>
        <end position="230"/>
    </location>
</feature>
<accession>A0A345XPF0</accession>
<organism evidence="4 5">
    <name type="scientific">Streptomyces armeniacus</name>
    <dbReference type="NCBI Taxonomy" id="83291"/>
    <lineage>
        <taxon>Bacteria</taxon>
        <taxon>Bacillati</taxon>
        <taxon>Actinomycetota</taxon>
        <taxon>Actinomycetes</taxon>
        <taxon>Kitasatosporales</taxon>
        <taxon>Streptomycetaceae</taxon>
        <taxon>Streptomyces</taxon>
    </lineage>
</organism>
<dbReference type="Pfam" id="PF00149">
    <property type="entry name" value="Metallophos"/>
    <property type="match status" value="1"/>
</dbReference>
<evidence type="ECO:0000259" key="3">
    <source>
        <dbReference type="Pfam" id="PF00149"/>
    </source>
</evidence>